<dbReference type="InterPro" id="IPR023393">
    <property type="entry name" value="START-like_dom_sf"/>
</dbReference>
<dbReference type="Gene3D" id="3.30.530.20">
    <property type="match status" value="1"/>
</dbReference>
<keyword evidence="2" id="KW-1185">Reference proteome</keyword>
<dbReference type="CDD" id="cd07822">
    <property type="entry name" value="SRPBCC_4"/>
    <property type="match status" value="1"/>
</dbReference>
<accession>A0A5C3LXP8</accession>
<dbReference type="EMBL" id="ML213607">
    <property type="protein sequence ID" value="TFK37700.1"/>
    <property type="molecule type" value="Genomic_DNA"/>
</dbReference>
<sequence length="177" mass="19705">MSNSQLPPLASDGVLAVTGSSIIDAPRDKVWSILMDFKSYKEWNSFVREQNITDASKQILPEQNPIEGKYLTIGVNLPPTMDKPGLFGTGSAFVTITVVDKENYRAAWKTAGMPGFLLRTERWQSLTVDETTGKTRYDTIEVFNGIFAYLVKIFVGSKLSLGFQAMADDLKKRAEQN</sequence>
<gene>
    <name evidence="1" type="ORF">BDQ12DRAFT_685127</name>
</gene>
<organism evidence="1 2">
    <name type="scientific">Crucibulum laeve</name>
    <dbReference type="NCBI Taxonomy" id="68775"/>
    <lineage>
        <taxon>Eukaryota</taxon>
        <taxon>Fungi</taxon>
        <taxon>Dikarya</taxon>
        <taxon>Basidiomycota</taxon>
        <taxon>Agaricomycotina</taxon>
        <taxon>Agaricomycetes</taxon>
        <taxon>Agaricomycetidae</taxon>
        <taxon>Agaricales</taxon>
        <taxon>Agaricineae</taxon>
        <taxon>Nidulariaceae</taxon>
        <taxon>Crucibulum</taxon>
    </lineage>
</organism>
<evidence type="ECO:0000313" key="2">
    <source>
        <dbReference type="Proteomes" id="UP000308652"/>
    </source>
</evidence>
<dbReference type="Proteomes" id="UP000308652">
    <property type="component" value="Unassembled WGS sequence"/>
</dbReference>
<evidence type="ECO:0000313" key="1">
    <source>
        <dbReference type="EMBL" id="TFK37700.1"/>
    </source>
</evidence>
<evidence type="ECO:0008006" key="3">
    <source>
        <dbReference type="Google" id="ProtNLM"/>
    </source>
</evidence>
<protein>
    <recommendedName>
        <fullName evidence="3">Polyketide cyclase/dehydrase</fullName>
    </recommendedName>
</protein>
<proteinExistence type="predicted"/>
<dbReference type="PANTHER" id="PTHR36166:SF1">
    <property type="entry name" value="SRPBCC DOMAIN-CONTAINING PROTEIN"/>
    <property type="match status" value="1"/>
</dbReference>
<dbReference type="PANTHER" id="PTHR36166">
    <property type="entry name" value="CHROMOSOME 9, WHOLE GENOME SHOTGUN SEQUENCE"/>
    <property type="match status" value="1"/>
</dbReference>
<dbReference type="AlphaFoldDB" id="A0A5C3LXP8"/>
<name>A0A5C3LXP8_9AGAR</name>
<dbReference type="OrthoDB" id="509124at2759"/>
<dbReference type="SUPFAM" id="SSF55961">
    <property type="entry name" value="Bet v1-like"/>
    <property type="match status" value="1"/>
</dbReference>
<reference evidence="1 2" key="1">
    <citation type="journal article" date="2019" name="Nat. Ecol. Evol.">
        <title>Megaphylogeny resolves global patterns of mushroom evolution.</title>
        <authorList>
            <person name="Varga T."/>
            <person name="Krizsan K."/>
            <person name="Foldi C."/>
            <person name="Dima B."/>
            <person name="Sanchez-Garcia M."/>
            <person name="Sanchez-Ramirez S."/>
            <person name="Szollosi G.J."/>
            <person name="Szarkandi J.G."/>
            <person name="Papp V."/>
            <person name="Albert L."/>
            <person name="Andreopoulos W."/>
            <person name="Angelini C."/>
            <person name="Antonin V."/>
            <person name="Barry K.W."/>
            <person name="Bougher N.L."/>
            <person name="Buchanan P."/>
            <person name="Buyck B."/>
            <person name="Bense V."/>
            <person name="Catcheside P."/>
            <person name="Chovatia M."/>
            <person name="Cooper J."/>
            <person name="Damon W."/>
            <person name="Desjardin D."/>
            <person name="Finy P."/>
            <person name="Geml J."/>
            <person name="Haridas S."/>
            <person name="Hughes K."/>
            <person name="Justo A."/>
            <person name="Karasinski D."/>
            <person name="Kautmanova I."/>
            <person name="Kiss B."/>
            <person name="Kocsube S."/>
            <person name="Kotiranta H."/>
            <person name="LaButti K.M."/>
            <person name="Lechner B.E."/>
            <person name="Liimatainen K."/>
            <person name="Lipzen A."/>
            <person name="Lukacs Z."/>
            <person name="Mihaltcheva S."/>
            <person name="Morgado L.N."/>
            <person name="Niskanen T."/>
            <person name="Noordeloos M.E."/>
            <person name="Ohm R.A."/>
            <person name="Ortiz-Santana B."/>
            <person name="Ovrebo C."/>
            <person name="Racz N."/>
            <person name="Riley R."/>
            <person name="Savchenko A."/>
            <person name="Shiryaev A."/>
            <person name="Soop K."/>
            <person name="Spirin V."/>
            <person name="Szebenyi C."/>
            <person name="Tomsovsky M."/>
            <person name="Tulloss R.E."/>
            <person name="Uehling J."/>
            <person name="Grigoriev I.V."/>
            <person name="Vagvolgyi C."/>
            <person name="Papp T."/>
            <person name="Martin F.M."/>
            <person name="Miettinen O."/>
            <person name="Hibbett D.S."/>
            <person name="Nagy L.G."/>
        </authorList>
    </citation>
    <scope>NUCLEOTIDE SEQUENCE [LARGE SCALE GENOMIC DNA]</scope>
    <source>
        <strain evidence="1 2">CBS 166.37</strain>
    </source>
</reference>